<proteinExistence type="inferred from homology"/>
<evidence type="ECO:0000313" key="13">
    <source>
        <dbReference type="EMBL" id="SCE99754.1"/>
    </source>
</evidence>
<evidence type="ECO:0000256" key="4">
    <source>
        <dbReference type="ARBA" id="ARBA00005250"/>
    </source>
</evidence>
<evidence type="ECO:0000256" key="2">
    <source>
        <dbReference type="ARBA" id="ARBA00001947"/>
    </source>
</evidence>
<dbReference type="EC" id="3.5.2.6" evidence="5"/>
<dbReference type="Proteomes" id="UP000198242">
    <property type="component" value="Chromosome I"/>
</dbReference>
<reference evidence="14" key="1">
    <citation type="submission" date="2016-06" db="EMBL/GenBank/DDBJ databases">
        <authorList>
            <person name="Varghese N."/>
            <person name="Submissions Spin"/>
        </authorList>
    </citation>
    <scope>NUCLEOTIDE SEQUENCE [LARGE SCALE GENOMIC DNA]</scope>
    <source>
        <strain evidence="14">DSM 43909</strain>
    </source>
</reference>
<dbReference type="PANTHER" id="PTHR42951:SF17">
    <property type="entry name" value="METALLO-BETA-LACTAMASE DOMAIN-CONTAINING PROTEIN"/>
    <property type="match status" value="1"/>
</dbReference>
<dbReference type="InterPro" id="IPR001018">
    <property type="entry name" value="Beta-lactamase_class-B_CS"/>
</dbReference>
<dbReference type="EMBL" id="LT607411">
    <property type="protein sequence ID" value="SCE99754.1"/>
    <property type="molecule type" value="Genomic_DNA"/>
</dbReference>
<evidence type="ECO:0000256" key="7">
    <source>
        <dbReference type="ARBA" id="ARBA00022729"/>
    </source>
</evidence>
<dbReference type="Pfam" id="PF00753">
    <property type="entry name" value="Lactamase_B"/>
    <property type="match status" value="1"/>
</dbReference>
<dbReference type="InterPro" id="IPR050855">
    <property type="entry name" value="NDM-1-like"/>
</dbReference>
<comment type="catalytic activity">
    <reaction evidence="1">
        <text>a beta-lactam + H2O = a substituted beta-amino acid</text>
        <dbReference type="Rhea" id="RHEA:20401"/>
        <dbReference type="ChEBI" id="CHEBI:15377"/>
        <dbReference type="ChEBI" id="CHEBI:35627"/>
        <dbReference type="ChEBI" id="CHEBI:140347"/>
        <dbReference type="EC" id="3.5.2.6"/>
    </reaction>
</comment>
<evidence type="ECO:0000256" key="8">
    <source>
        <dbReference type="ARBA" id="ARBA00022764"/>
    </source>
</evidence>
<keyword evidence="14" id="KW-1185">Reference proteome</keyword>
<dbReference type="InterPro" id="IPR001279">
    <property type="entry name" value="Metallo-B-lactamas"/>
</dbReference>
<evidence type="ECO:0000256" key="10">
    <source>
        <dbReference type="ARBA" id="ARBA00022833"/>
    </source>
</evidence>
<dbReference type="GO" id="GO:0042597">
    <property type="term" value="C:periplasmic space"/>
    <property type="evidence" value="ECO:0007669"/>
    <property type="project" value="UniProtKB-SubCell"/>
</dbReference>
<evidence type="ECO:0000256" key="3">
    <source>
        <dbReference type="ARBA" id="ARBA00004418"/>
    </source>
</evidence>
<protein>
    <recommendedName>
        <fullName evidence="5">beta-lactamase</fullName>
        <ecNumber evidence="5">3.5.2.6</ecNumber>
    </recommendedName>
</protein>
<accession>A0A1C4WUC4</accession>
<comment type="cofactor">
    <cofactor evidence="2">
        <name>Zn(2+)</name>
        <dbReference type="ChEBI" id="CHEBI:29105"/>
    </cofactor>
</comment>
<evidence type="ECO:0000259" key="12">
    <source>
        <dbReference type="SMART" id="SM00849"/>
    </source>
</evidence>
<sequence>MSRTPAVELAPGVFRIPTTPGDYVNVFAFRDDDGQVTLVDCGYFTAPGRILAALRFIGSDPSDVTRILLTHAHGDHAGGLARLRRITGARIAVHGLEAGNVRSGRPPAVERLTLFARLVKLLPGDTWTPSEVDEELTDGQVVDVAGGLRVVHTPGHTPGHVALLHQPSGVLLTGDSLFNWRGRMSLPSLTYCADARLTERSAYALGELEYDVVGFTHGPEIRERAREAVRGFLRERGAGRRG</sequence>
<dbReference type="GO" id="GO:0008270">
    <property type="term" value="F:zinc ion binding"/>
    <property type="evidence" value="ECO:0007669"/>
    <property type="project" value="InterPro"/>
</dbReference>
<dbReference type="PROSITE" id="PS00743">
    <property type="entry name" value="BETA_LACTAMASE_B_1"/>
    <property type="match status" value="1"/>
</dbReference>
<dbReference type="CDD" id="cd07721">
    <property type="entry name" value="yflN-like_MBL-fold"/>
    <property type="match status" value="1"/>
</dbReference>
<dbReference type="InterPro" id="IPR036866">
    <property type="entry name" value="RibonucZ/Hydroxyglut_hydro"/>
</dbReference>
<dbReference type="Gene3D" id="3.60.15.10">
    <property type="entry name" value="Ribonuclease Z/Hydroxyacylglutathione hydrolase-like"/>
    <property type="match status" value="1"/>
</dbReference>
<evidence type="ECO:0000313" key="14">
    <source>
        <dbReference type="Proteomes" id="UP000198242"/>
    </source>
</evidence>
<comment type="subcellular location">
    <subcellularLocation>
        <location evidence="3">Periplasm</location>
    </subcellularLocation>
</comment>
<evidence type="ECO:0000256" key="1">
    <source>
        <dbReference type="ARBA" id="ARBA00001526"/>
    </source>
</evidence>
<name>A0A1C4WUC4_MICVI</name>
<keyword evidence="7" id="KW-0732">Signal</keyword>
<keyword evidence="6" id="KW-0479">Metal-binding</keyword>
<keyword evidence="8" id="KW-0574">Periplasm</keyword>
<evidence type="ECO:0000256" key="5">
    <source>
        <dbReference type="ARBA" id="ARBA00012865"/>
    </source>
</evidence>
<dbReference type="SUPFAM" id="SSF56281">
    <property type="entry name" value="Metallo-hydrolase/oxidoreductase"/>
    <property type="match status" value="1"/>
</dbReference>
<dbReference type="GO" id="GO:0017001">
    <property type="term" value="P:antibiotic catabolic process"/>
    <property type="evidence" value="ECO:0007669"/>
    <property type="project" value="InterPro"/>
</dbReference>
<organism evidence="13 14">
    <name type="scientific">Micromonospora viridifaciens</name>
    <dbReference type="NCBI Taxonomy" id="1881"/>
    <lineage>
        <taxon>Bacteria</taxon>
        <taxon>Bacillati</taxon>
        <taxon>Actinomycetota</taxon>
        <taxon>Actinomycetes</taxon>
        <taxon>Micromonosporales</taxon>
        <taxon>Micromonosporaceae</taxon>
        <taxon>Micromonospora</taxon>
    </lineage>
</organism>
<evidence type="ECO:0000256" key="6">
    <source>
        <dbReference type="ARBA" id="ARBA00022723"/>
    </source>
</evidence>
<dbReference type="PANTHER" id="PTHR42951">
    <property type="entry name" value="METALLO-BETA-LACTAMASE DOMAIN-CONTAINING"/>
    <property type="match status" value="1"/>
</dbReference>
<evidence type="ECO:0000256" key="9">
    <source>
        <dbReference type="ARBA" id="ARBA00022801"/>
    </source>
</evidence>
<evidence type="ECO:0000256" key="11">
    <source>
        <dbReference type="ARBA" id="ARBA00023251"/>
    </source>
</evidence>
<dbReference type="GO" id="GO:0008800">
    <property type="term" value="F:beta-lactamase activity"/>
    <property type="evidence" value="ECO:0007669"/>
    <property type="project" value="UniProtKB-EC"/>
</dbReference>
<feature type="domain" description="Metallo-beta-lactamase" evidence="12">
    <location>
        <begin position="23"/>
        <end position="217"/>
    </location>
</feature>
<keyword evidence="11" id="KW-0046">Antibiotic resistance</keyword>
<gene>
    <name evidence="13" type="ORF">GA0074695_2755</name>
</gene>
<dbReference type="OrthoDB" id="2971563at2"/>
<dbReference type="AlphaFoldDB" id="A0A1C4WUC4"/>
<dbReference type="GO" id="GO:0046677">
    <property type="term" value="P:response to antibiotic"/>
    <property type="evidence" value="ECO:0007669"/>
    <property type="project" value="UniProtKB-KW"/>
</dbReference>
<keyword evidence="10" id="KW-0862">Zinc</keyword>
<dbReference type="RefSeq" id="WP_089006598.1">
    <property type="nucleotide sequence ID" value="NZ_LT607411.1"/>
</dbReference>
<keyword evidence="9" id="KW-0378">Hydrolase</keyword>
<comment type="similarity">
    <text evidence="4">Belongs to the metallo-beta-lactamase superfamily. Class-B beta-lactamase family.</text>
</comment>
<dbReference type="SMART" id="SM00849">
    <property type="entry name" value="Lactamase_B"/>
    <property type="match status" value="1"/>
</dbReference>